<dbReference type="InterPro" id="IPR013517">
    <property type="entry name" value="FG-GAP"/>
</dbReference>
<dbReference type="InterPro" id="IPR027039">
    <property type="entry name" value="Crtac1"/>
</dbReference>
<accession>A0A1H9EH09</accession>
<feature type="chain" id="PRO_5011749436" evidence="2">
    <location>
        <begin position="24"/>
        <end position="1116"/>
    </location>
</feature>
<dbReference type="EMBL" id="FOFB01000007">
    <property type="protein sequence ID" value="SEQ24862.1"/>
    <property type="molecule type" value="Genomic_DNA"/>
</dbReference>
<dbReference type="SUPFAM" id="SSF69318">
    <property type="entry name" value="Integrin alpha N-terminal domain"/>
    <property type="match status" value="3"/>
</dbReference>
<keyword evidence="5" id="KW-1185">Reference proteome</keyword>
<dbReference type="AlphaFoldDB" id="A0A1H9EH09"/>
<dbReference type="InterPro" id="IPR011519">
    <property type="entry name" value="UnbV_ASPIC"/>
</dbReference>
<protein>
    <submittedName>
        <fullName evidence="4">Repeat domain-containing protein</fullName>
    </submittedName>
</protein>
<dbReference type="Pfam" id="PF13517">
    <property type="entry name" value="FG-GAP_3"/>
    <property type="match status" value="3"/>
</dbReference>
<dbReference type="Proteomes" id="UP000199021">
    <property type="component" value="Unassembled WGS sequence"/>
</dbReference>
<dbReference type="PANTHER" id="PTHR16026:SF0">
    <property type="entry name" value="CARTILAGE ACIDIC PROTEIN 1"/>
    <property type="match status" value="1"/>
</dbReference>
<gene>
    <name evidence="4" type="ORF">SAMN05444359_10772</name>
</gene>
<dbReference type="PROSITE" id="PS51257">
    <property type="entry name" value="PROKAR_LIPOPROTEIN"/>
    <property type="match status" value="1"/>
</dbReference>
<dbReference type="PANTHER" id="PTHR16026">
    <property type="entry name" value="CARTILAGE ACIDIC PROTEIN 1"/>
    <property type="match status" value="1"/>
</dbReference>
<dbReference type="STRING" id="478744.SAMN05444359_10772"/>
<evidence type="ECO:0000256" key="1">
    <source>
        <dbReference type="ARBA" id="ARBA00022729"/>
    </source>
</evidence>
<evidence type="ECO:0000313" key="4">
    <source>
        <dbReference type="EMBL" id="SEQ24862.1"/>
    </source>
</evidence>
<dbReference type="InterPro" id="IPR028994">
    <property type="entry name" value="Integrin_alpha_N"/>
</dbReference>
<dbReference type="Pfam" id="PF07593">
    <property type="entry name" value="UnbV_ASPIC"/>
    <property type="match status" value="1"/>
</dbReference>
<feature type="domain" description="ASPIC/UnbV" evidence="3">
    <location>
        <begin position="544"/>
        <end position="601"/>
    </location>
</feature>
<dbReference type="InParanoid" id="A0A1H9EH09"/>
<evidence type="ECO:0000256" key="2">
    <source>
        <dbReference type="SAM" id="SignalP"/>
    </source>
</evidence>
<reference evidence="5" key="1">
    <citation type="submission" date="2016-10" db="EMBL/GenBank/DDBJ databases">
        <authorList>
            <person name="Varghese N."/>
            <person name="Submissions S."/>
        </authorList>
    </citation>
    <scope>NUCLEOTIDE SEQUENCE [LARGE SCALE GENOMIC DNA]</scope>
    <source>
        <strain evidence="5">DSM 24740</strain>
    </source>
</reference>
<feature type="signal peptide" evidence="2">
    <location>
        <begin position="1"/>
        <end position="23"/>
    </location>
</feature>
<dbReference type="Gene3D" id="2.130.10.130">
    <property type="entry name" value="Integrin alpha, N-terminal"/>
    <property type="match status" value="3"/>
</dbReference>
<evidence type="ECO:0000259" key="3">
    <source>
        <dbReference type="Pfam" id="PF07593"/>
    </source>
</evidence>
<name>A0A1H9EH09_9BACT</name>
<keyword evidence="1 2" id="KW-0732">Signal</keyword>
<sequence>MQCKRSISISSLLFLLLAFTACERGVAHLEEDCQLTEDAAFSLMSCDPATGMDFRNDLHYTDQLNPYTYRNFYNGGGVGIADFNGDGLPDIFLSGNLVDNKLYLNRGDWHFEDVTAAAGVACPDSWSTGVAIVDIDADGDQDIYVCKAGPPAGEKIAGMTGVRHNELFLNNGDATFREASAEYGLDIVGLSIHAAFFDYDQDGDLDAYLLNNSTRSTTGYDLKKGLRETADPEGGNKLLKNLASENGKGFSDVTQQANIYSSAIGFGLGVTVGDVNEDGLPDLFVSNDFFERDYLYFNNGDGTFREDLPAYLPEISQGSMGADFADLDNDGLPELFVTEMLPRQEYRRKTTAAFNGWNRYQLFRDQGYHQQFSRNVLQHNRGDGRFSELSRMAGVAATDWSWGALLFDMDNDGLRDIFVANGNGKDLLDQDYINFNANPEAIRKAIFEEGKSITDVIDKIPAQPLVNGVFRADGELAFTEVAAAWGLDQETFSNGAAYGDLDNDGDLDLVVNNIDGRVGVYRNNTLLPGRTLHLRPRPSPNTDAIGAKVYAYVGQRVTYTELQPMRGFQSTVDKRIHVAGEPDSILVRWPEGAWETFRELPGTPVLQLAQGKGLARTQDAVKVDKSRVGDLPNIRVLQKEMPGSRHVEDRATEFDRDPLLLLGLNNEGPALAYGAAFSDCKSCYGYLGGAAGQSGQMIIAGKASLKAADLFAEDAAGENVDAVWFDVNGDNMDDLYVVNGSHQFANGSTALIDKLYITRSNGTLKRSSQILPVSNKFVSGSCARPYDVDGDGDLDLFVGARLRPGTYGVPADSYLLLNDGKGNFSDAKLPGLQKLGMVTDAAWAEMDLDKEPELVVSLDCGPIVILHFSDGRIEEKEVIPNSGGIWHTLSLGDMNGDGSTDIVAGNHGLNTSFRASETAPLELHVNDFDRNGRADQLLVMYDETGKRYPLTLRDDLVKTMPALRKGLPTYADYASKRFDELFPAALRDKSVVSQIHELASVVFLNGGKDGYEKQPLPREAQLAPVYAIATSDLDGDGDLDLIIGGNQTVAKPEIGINAASFGSILLNDGKGAFIALGPKETGMVLEGDIRQIKSTGNRSFTVARSNGTLIQLQIER</sequence>
<proteinExistence type="predicted"/>
<dbReference type="OrthoDB" id="1488578at2"/>
<organism evidence="4 5">
    <name type="scientific">Neolewinella agarilytica</name>
    <dbReference type="NCBI Taxonomy" id="478744"/>
    <lineage>
        <taxon>Bacteria</taxon>
        <taxon>Pseudomonadati</taxon>
        <taxon>Bacteroidota</taxon>
        <taxon>Saprospiria</taxon>
        <taxon>Saprospirales</taxon>
        <taxon>Lewinellaceae</taxon>
        <taxon>Neolewinella</taxon>
    </lineage>
</organism>
<evidence type="ECO:0000313" key="5">
    <source>
        <dbReference type="Proteomes" id="UP000199021"/>
    </source>
</evidence>